<evidence type="ECO:0000256" key="6">
    <source>
        <dbReference type="ARBA" id="ARBA00022989"/>
    </source>
</evidence>
<reference evidence="9" key="1">
    <citation type="submission" date="2017-12" db="EMBL/GenBank/DDBJ databases">
        <title>Genome sequencing and analysis.</title>
        <authorList>
            <person name="Huang Y.-T."/>
        </authorList>
    </citation>
    <scope>NUCLEOTIDE SEQUENCE</scope>
    <source>
        <strain evidence="9">VGH116</strain>
    </source>
</reference>
<proteinExistence type="inferred from homology"/>
<dbReference type="GO" id="GO:0055085">
    <property type="term" value="P:transmembrane transport"/>
    <property type="evidence" value="ECO:0007669"/>
    <property type="project" value="InterPro"/>
</dbReference>
<dbReference type="InterPro" id="IPR000515">
    <property type="entry name" value="MetI-like"/>
</dbReference>
<feature type="transmembrane region" description="Helical" evidence="8">
    <location>
        <begin position="154"/>
        <end position="174"/>
    </location>
</feature>
<name>A0A2C5TRV0_MORMO</name>
<dbReference type="Gene3D" id="1.10.3720.10">
    <property type="entry name" value="MetI-like"/>
    <property type="match status" value="2"/>
</dbReference>
<evidence type="ECO:0000313" key="9">
    <source>
        <dbReference type="EMBL" id="MBE8610900.1"/>
    </source>
</evidence>
<dbReference type="SUPFAM" id="SSF161098">
    <property type="entry name" value="MetI-like"/>
    <property type="match status" value="2"/>
</dbReference>
<dbReference type="PROSITE" id="PS50928">
    <property type="entry name" value="ABC_TM1"/>
    <property type="match status" value="2"/>
</dbReference>
<dbReference type="RefSeq" id="WP_004237798.1">
    <property type="nucleotide sequence ID" value="NZ_ABGYJJ040000001.1"/>
</dbReference>
<feature type="transmembrane region" description="Helical" evidence="8">
    <location>
        <begin position="21"/>
        <end position="47"/>
    </location>
</feature>
<dbReference type="AlphaFoldDB" id="A0A2C5TRV0"/>
<accession>A0A2C5TRV0</accession>
<keyword evidence="6 8" id="KW-1133">Transmembrane helix</keyword>
<evidence type="ECO:0000313" key="10">
    <source>
        <dbReference type="Proteomes" id="UP000650477"/>
    </source>
</evidence>
<dbReference type="GeneID" id="93361480"/>
<dbReference type="InterPro" id="IPR035906">
    <property type="entry name" value="MetI-like_sf"/>
</dbReference>
<comment type="similarity">
    <text evidence="8">Belongs to the binding-protein-dependent transport system permease family.</text>
</comment>
<gene>
    <name evidence="9" type="ORF">CYG68_00440</name>
</gene>
<sequence length="566" mass="60638">MDSINKTGLSDLRGAAGAPRFGFSPLSLTVVVITLGVMTPLLFLLWLAVSSGVSHWEHLLKYVLPDAILNTLILLLGVGVLVMLIGAGCAWLVTAFDFPGKRLFSWALLLPLAMPTYIVAFAWLDLLHPIGPVQEVIRSLLGYSNPREFRLPDLRSMTGAILLLGLVLYPYVYLTMRAMFMSQPAHLLEAARTLGLSSTGSFFRVALPMARPALVVGTSLALLETLNDIGASEFLGVNTLTVTVYTTWVTRSDLAAAAQIACSMLTVIILLLALEYYGRKNQRYNSGRQMRGILPARLTGIHACLATLLTSLPVLLGFVAPALFLGWESIRRFSDSMEISASLLQSLQNSLLLAAGVTLVVTFVSLIVAWYARSSAISGGAPEARRTLMKVASLGYAVPGTVLAIGLLTPGMSLDNILAELFNYRGLPLLSSGVLLVICCSIRFMAISVGAIDAGLTRIPPGMEQASRLLGESESGTFFRVHLPLLRPALVTGALLVFADVMKELPATLLLRPVNFETLATSLYAEAARGTYEEGAVAALLIVLAGTLPVILLARSQLSSSGPKQR</sequence>
<feature type="transmembrane region" description="Helical" evidence="8">
    <location>
        <begin position="536"/>
        <end position="554"/>
    </location>
</feature>
<feature type="transmembrane region" description="Helical" evidence="8">
    <location>
        <begin position="202"/>
        <end position="223"/>
    </location>
</feature>
<feature type="transmembrane region" description="Helical" evidence="8">
    <location>
        <begin position="347"/>
        <end position="372"/>
    </location>
</feature>
<keyword evidence="2 8" id="KW-0813">Transport</keyword>
<keyword evidence="5 8" id="KW-0812">Transmembrane</keyword>
<organism evidence="9 10">
    <name type="scientific">Morganella morganii</name>
    <name type="common">Proteus morganii</name>
    <dbReference type="NCBI Taxonomy" id="582"/>
    <lineage>
        <taxon>Bacteria</taxon>
        <taxon>Pseudomonadati</taxon>
        <taxon>Pseudomonadota</taxon>
        <taxon>Gammaproteobacteria</taxon>
        <taxon>Enterobacterales</taxon>
        <taxon>Morganellaceae</taxon>
        <taxon>Morganella</taxon>
    </lineage>
</organism>
<evidence type="ECO:0000256" key="2">
    <source>
        <dbReference type="ARBA" id="ARBA00022448"/>
    </source>
</evidence>
<dbReference type="FunFam" id="1.10.3720.10:FF:000088">
    <property type="entry name" value="Iron(III) ABC transporter, permease protein"/>
    <property type="match status" value="1"/>
</dbReference>
<feature type="transmembrane region" description="Helical" evidence="8">
    <location>
        <begin position="254"/>
        <end position="277"/>
    </location>
</feature>
<feature type="transmembrane region" description="Helical" evidence="8">
    <location>
        <begin position="103"/>
        <end position="124"/>
    </location>
</feature>
<feature type="transmembrane region" description="Helical" evidence="8">
    <location>
        <begin position="393"/>
        <end position="414"/>
    </location>
</feature>
<evidence type="ECO:0000256" key="1">
    <source>
        <dbReference type="ARBA" id="ARBA00004429"/>
    </source>
</evidence>
<comment type="subcellular location">
    <subcellularLocation>
        <location evidence="1">Cell inner membrane</location>
        <topology evidence="1">Multi-pass membrane protein</topology>
    </subcellularLocation>
    <subcellularLocation>
        <location evidence="8">Cell membrane</location>
        <topology evidence="8">Multi-pass membrane protein</topology>
    </subcellularLocation>
</comment>
<comment type="caution">
    <text evidence="9">The sequence shown here is derived from an EMBL/GenBank/DDBJ whole genome shotgun (WGS) entry which is preliminary data.</text>
</comment>
<evidence type="ECO:0000256" key="7">
    <source>
        <dbReference type="ARBA" id="ARBA00023136"/>
    </source>
</evidence>
<feature type="transmembrane region" description="Helical" evidence="8">
    <location>
        <begin position="434"/>
        <end position="456"/>
    </location>
</feature>
<evidence type="ECO:0000256" key="4">
    <source>
        <dbReference type="ARBA" id="ARBA00022519"/>
    </source>
</evidence>
<dbReference type="EMBL" id="PKLF01000001">
    <property type="protein sequence ID" value="MBE8610900.1"/>
    <property type="molecule type" value="Genomic_DNA"/>
</dbReference>
<dbReference type="Proteomes" id="UP000650477">
    <property type="component" value="Unassembled WGS sequence"/>
</dbReference>
<keyword evidence="4" id="KW-0997">Cell inner membrane</keyword>
<feature type="transmembrane region" description="Helical" evidence="8">
    <location>
        <begin position="298"/>
        <end position="327"/>
    </location>
</feature>
<evidence type="ECO:0000256" key="5">
    <source>
        <dbReference type="ARBA" id="ARBA00022692"/>
    </source>
</evidence>
<dbReference type="PANTHER" id="PTHR43357">
    <property type="entry name" value="INNER MEMBRANE ABC TRANSPORTER PERMEASE PROTEIN YDCV"/>
    <property type="match status" value="1"/>
</dbReference>
<dbReference type="PANTHER" id="PTHR43357:SF3">
    <property type="entry name" value="FE(3+)-TRANSPORT SYSTEM PERMEASE PROTEIN FBPB 2"/>
    <property type="match status" value="1"/>
</dbReference>
<dbReference type="GO" id="GO:0005886">
    <property type="term" value="C:plasma membrane"/>
    <property type="evidence" value="ECO:0007669"/>
    <property type="project" value="UniProtKB-SubCell"/>
</dbReference>
<protein>
    <submittedName>
        <fullName evidence="9">Iron ABC transporter permease</fullName>
    </submittedName>
</protein>
<evidence type="ECO:0000256" key="3">
    <source>
        <dbReference type="ARBA" id="ARBA00022475"/>
    </source>
</evidence>
<dbReference type="Pfam" id="PF00528">
    <property type="entry name" value="BPD_transp_1"/>
    <property type="match status" value="2"/>
</dbReference>
<dbReference type="CDD" id="cd06261">
    <property type="entry name" value="TM_PBP2"/>
    <property type="match status" value="2"/>
</dbReference>
<keyword evidence="7 8" id="KW-0472">Membrane</keyword>
<keyword evidence="3" id="KW-1003">Cell membrane</keyword>
<feature type="transmembrane region" description="Helical" evidence="8">
    <location>
        <begin position="67"/>
        <end position="96"/>
    </location>
</feature>
<evidence type="ECO:0000256" key="8">
    <source>
        <dbReference type="RuleBase" id="RU363032"/>
    </source>
</evidence>